<keyword evidence="3" id="KW-0812">Transmembrane</keyword>
<gene>
    <name evidence="5" type="ORF">DR950_17865</name>
</gene>
<feature type="coiled-coil region" evidence="2">
    <location>
        <begin position="29"/>
        <end position="56"/>
    </location>
</feature>
<keyword evidence="1" id="KW-1188">Viral release from host cell</keyword>
<dbReference type="Pfam" id="PF10145">
    <property type="entry name" value="PhageMin_Tail"/>
    <property type="match status" value="1"/>
</dbReference>
<dbReference type="PANTHER" id="PTHR37813">
    <property type="entry name" value="FELS-2 PROPHAGE PROTEIN"/>
    <property type="match status" value="1"/>
</dbReference>
<feature type="domain" description="Phage tail tape measure protein" evidence="4">
    <location>
        <begin position="290"/>
        <end position="481"/>
    </location>
</feature>
<reference evidence="5 6" key="1">
    <citation type="submission" date="2018-08" db="EMBL/GenBank/DDBJ databases">
        <title>Diversity &amp; Physiological Properties of Lignin-Decomposing Actinobacteria from Soil.</title>
        <authorList>
            <person name="Roh S.G."/>
            <person name="Kim S.B."/>
        </authorList>
    </citation>
    <scope>NUCLEOTIDE SEQUENCE [LARGE SCALE GENOMIC DNA]</scope>
    <source>
        <strain evidence="5 6">MMS17-GH009</strain>
    </source>
</reference>
<dbReference type="RefSeq" id="WP_117487609.1">
    <property type="nucleotide sequence ID" value="NZ_QVIG01000001.1"/>
</dbReference>
<protein>
    <submittedName>
        <fullName evidence="5">Phage tail tape measure protein</fullName>
    </submittedName>
</protein>
<evidence type="ECO:0000256" key="1">
    <source>
        <dbReference type="ARBA" id="ARBA00022612"/>
    </source>
</evidence>
<evidence type="ECO:0000313" key="6">
    <source>
        <dbReference type="Proteomes" id="UP000263377"/>
    </source>
</evidence>
<dbReference type="NCBIfam" id="TIGR01760">
    <property type="entry name" value="tape_meas_TP901"/>
    <property type="match status" value="1"/>
</dbReference>
<keyword evidence="6" id="KW-1185">Reference proteome</keyword>
<keyword evidence="2" id="KW-0175">Coiled coil</keyword>
<keyword evidence="3" id="KW-1133">Transmembrane helix</keyword>
<accession>A0A372ZUI1</accession>
<name>A0A372ZUI1_9ACTN</name>
<evidence type="ECO:0000256" key="2">
    <source>
        <dbReference type="SAM" id="Coils"/>
    </source>
</evidence>
<sequence length="1393" mass="143688">MSGAYTLYVQLQAGLGQLTAGLRGGAQQLRQFDGQLAATRAELERAEAAAARLGRAQVAAAQQAAVSQTAVREATDRSTAAQQAATASAERAGRAQVVASQAAARAEAEHAAAIEATTRATRAQEVAQTMAARAQATAGTGAVAAQRTAEAASASATRAAEAQAVQAARAATAQEAAARAAGLAERSSTAAAQAGVAAAQARTTLASAEEQATRRAATAATEVSRAQTEAAAAAQAATASRISGWVTGSLALGAVLAAGAIGAIRLEREMANVLTISEQIDSRNVRAFTDEIVRMSTELPQTASQLAQGLYQIVSTGFDGAEAMGILRVSAMGASAGLTSTETAATGLLGVLKAYGMPASKAADVMDIMFETVNKGVISFEELSMQLGDVVPMAAAAGVSFEDVSAALAAITLAGIPAAESATSLNMLMTRLMKPTKDLAGLFKDLGYESAASAIQQDGLYVVMNKINAATGGQAEATVTLFKDIRAVRAVLALAAADGKNYADTYEGIAIAVNRADATQRAYALQMNTTAGQWDLFKNRAAALGMDIARVLLPVLQELAQDASIVANAFNSLPPGVKETIGVLVALGAVALVTRAGVAQLSTQLTAFRTAVTEAQAGGSMLPAILRGTSLAVTGLTGVLALGVLGYAAYSSSKQKAKAVTDDLTQALRAEREQHDVGAGMRALAQSLASSDDMKKLKAAGLEMTEVIDGLMNGGERLAQLNDKLDLGKAKSWNPDLGGYDASFDKAKKILNDRRQSWSDAIKADAEQASAMDLVNAKVKASVQANLDVWSPSMALPTDKNGTPKWTDEMKNMAKAMASIVEPADAFKAAQDRVASSSRAGAVQLDLAKTSVSGYIKALTEQSHAQKGFQRDLEELTARGYGPLADHFAKLGDASAGMAHELVANLKAGKTGAAQQLTELTQVAKAGLDDYMGEMRRQLQAQREFQANLSELAVQGRLDLADHFSKLGVSSAGMLAELVGQLKTGQTQVADELESIVTEGTARSTQAYRAGLEQVPMIAEKYGKDTARAWASAAETDDVAAFGRLMQQMAVTDMTNAARAGAEASRTELSTGLDLVTQIAGLKGLDSAKAFAQALLAGDINAAMDMIKTIWGAKQPIDAPDLSAVIGAFKTAGGAANAEWSSMLTLIAQVSQQKGSAAAQALTSALLSGDMAAVEAQLNSIGASVKSIPGSKTISVNVNAPSRIDIPVILSPKGAANFNGGAWDSPFAAVQADGGIVEFYANGGIRDGRLRAPRGPENHVAEIVPAGTWRVFGEPETLGESYIPLAPAKRARSKAILEETARRFGGTVLYGEQRHFADGGIATAHTARTSRPAATKLVPARPAAATAVLVRDTAPAPLVGSMTISVTGANVSGEQVADAVMRRVRHLQRGGRA</sequence>
<feature type="transmembrane region" description="Helical" evidence="3">
    <location>
        <begin position="242"/>
        <end position="264"/>
    </location>
</feature>
<comment type="caution">
    <text evidence="5">The sequence shown here is derived from an EMBL/GenBank/DDBJ whole genome shotgun (WGS) entry which is preliminary data.</text>
</comment>
<evidence type="ECO:0000259" key="4">
    <source>
        <dbReference type="Pfam" id="PF10145"/>
    </source>
</evidence>
<dbReference type="EMBL" id="QVIG01000001">
    <property type="protein sequence ID" value="RGD59411.1"/>
    <property type="molecule type" value="Genomic_DNA"/>
</dbReference>
<organism evidence="5 6">
    <name type="scientific">Kitasatospora xanthocidica</name>
    <dbReference type="NCBI Taxonomy" id="83382"/>
    <lineage>
        <taxon>Bacteria</taxon>
        <taxon>Bacillati</taxon>
        <taxon>Actinomycetota</taxon>
        <taxon>Actinomycetes</taxon>
        <taxon>Kitasatosporales</taxon>
        <taxon>Streptomycetaceae</taxon>
        <taxon>Kitasatospora</taxon>
    </lineage>
</organism>
<keyword evidence="3" id="KW-0472">Membrane</keyword>
<dbReference type="Proteomes" id="UP000263377">
    <property type="component" value="Unassembled WGS sequence"/>
</dbReference>
<evidence type="ECO:0000256" key="3">
    <source>
        <dbReference type="SAM" id="Phobius"/>
    </source>
</evidence>
<dbReference type="PANTHER" id="PTHR37813:SF1">
    <property type="entry name" value="FELS-2 PROPHAGE PROTEIN"/>
    <property type="match status" value="1"/>
</dbReference>
<evidence type="ECO:0000313" key="5">
    <source>
        <dbReference type="EMBL" id="RGD59411.1"/>
    </source>
</evidence>
<proteinExistence type="predicted"/>
<dbReference type="InterPro" id="IPR010090">
    <property type="entry name" value="Phage_tape_meas"/>
</dbReference>